<organism evidence="2 3">
    <name type="scientific">Dryococelus australis</name>
    <dbReference type="NCBI Taxonomy" id="614101"/>
    <lineage>
        <taxon>Eukaryota</taxon>
        <taxon>Metazoa</taxon>
        <taxon>Ecdysozoa</taxon>
        <taxon>Arthropoda</taxon>
        <taxon>Hexapoda</taxon>
        <taxon>Insecta</taxon>
        <taxon>Pterygota</taxon>
        <taxon>Neoptera</taxon>
        <taxon>Polyneoptera</taxon>
        <taxon>Phasmatodea</taxon>
        <taxon>Verophasmatodea</taxon>
        <taxon>Anareolatae</taxon>
        <taxon>Phasmatidae</taxon>
        <taxon>Eurycanthinae</taxon>
        <taxon>Dryococelus</taxon>
    </lineage>
</organism>
<accession>A0ABQ9H3U5</accession>
<feature type="region of interest" description="Disordered" evidence="1">
    <location>
        <begin position="17"/>
        <end position="46"/>
    </location>
</feature>
<keyword evidence="3" id="KW-1185">Reference proteome</keyword>
<protein>
    <submittedName>
        <fullName evidence="2">Uncharacterized protein</fullName>
    </submittedName>
</protein>
<dbReference type="EMBL" id="JARBHB010000007">
    <property type="protein sequence ID" value="KAJ8878974.1"/>
    <property type="molecule type" value="Genomic_DNA"/>
</dbReference>
<evidence type="ECO:0000313" key="3">
    <source>
        <dbReference type="Proteomes" id="UP001159363"/>
    </source>
</evidence>
<dbReference type="Proteomes" id="UP001159363">
    <property type="component" value="Chromosome 6"/>
</dbReference>
<sequence length="335" mass="39145">MGRRCSSFWTASPECETGFDDFKPDTESAPRDEEVPTKKMKGKQKKYRSTVLGEKVTTLQKEEALTHIKSFPAYESHYPRNRTQNTYLGSGLSVNKMHELYCEKCLQQRQYHIQFIMMCLKQQGEDLQKLEEQREHHNLMYKSAYRVKDEEPGRKVVVFDMQQSLADRGSDQVASVLYKHIQANIPGNVQKRTIFSDTCAGQNRNMAVAIKFMVAIQQYSSLKVVNQTFLVLVHSHLECDSDHTSIERAKNKMDVEIRIPHDWYLFVKTMRGKKPFNVYEMKDNDFLSFSSLLQTYHGFYQSLTTSERQTCIGPDRHNEYDDEDWKFLALGNREN</sequence>
<comment type="caution">
    <text evidence="2">The sequence shown here is derived from an EMBL/GenBank/DDBJ whole genome shotgun (WGS) entry which is preliminary data.</text>
</comment>
<dbReference type="PANTHER" id="PTHR10773">
    <property type="entry name" value="DNA-DIRECTED RNA POLYMERASES I, II, AND III SUBUNIT RPABC2"/>
    <property type="match status" value="1"/>
</dbReference>
<gene>
    <name evidence="2" type="ORF">PR048_019578</name>
</gene>
<evidence type="ECO:0000256" key="1">
    <source>
        <dbReference type="SAM" id="MobiDB-lite"/>
    </source>
</evidence>
<dbReference type="PANTHER" id="PTHR10773:SF19">
    <property type="match status" value="1"/>
</dbReference>
<proteinExistence type="predicted"/>
<feature type="compositionally biased region" description="Basic and acidic residues" evidence="1">
    <location>
        <begin position="20"/>
        <end position="37"/>
    </location>
</feature>
<evidence type="ECO:0000313" key="2">
    <source>
        <dbReference type="EMBL" id="KAJ8878974.1"/>
    </source>
</evidence>
<name>A0ABQ9H3U5_9NEOP</name>
<reference evidence="2 3" key="1">
    <citation type="submission" date="2023-02" db="EMBL/GenBank/DDBJ databases">
        <title>LHISI_Scaffold_Assembly.</title>
        <authorList>
            <person name="Stuart O.P."/>
            <person name="Cleave R."/>
            <person name="Magrath M.J.L."/>
            <person name="Mikheyev A.S."/>
        </authorList>
    </citation>
    <scope>NUCLEOTIDE SEQUENCE [LARGE SCALE GENOMIC DNA]</scope>
    <source>
        <strain evidence="2">Daus_M_001</strain>
        <tissue evidence="2">Leg muscle</tissue>
    </source>
</reference>